<feature type="chain" id="PRO_5038541134" evidence="1">
    <location>
        <begin position="26"/>
        <end position="175"/>
    </location>
</feature>
<evidence type="ECO:0000313" key="4">
    <source>
        <dbReference type="Proteomes" id="UP000533598"/>
    </source>
</evidence>
<dbReference type="Proteomes" id="UP000533598">
    <property type="component" value="Unassembled WGS sequence"/>
</dbReference>
<dbReference type="AlphaFoldDB" id="A0A7W7CI97"/>
<keyword evidence="4" id="KW-1185">Reference proteome</keyword>
<comment type="caution">
    <text evidence="3">The sequence shown here is derived from an EMBL/GenBank/DDBJ whole genome shotgun (WGS) entry which is preliminary data.</text>
</comment>
<accession>A0A7W7CI97</accession>
<dbReference type="SUPFAM" id="SSF54427">
    <property type="entry name" value="NTF2-like"/>
    <property type="match status" value="1"/>
</dbReference>
<feature type="signal peptide" evidence="1">
    <location>
        <begin position="1"/>
        <end position="25"/>
    </location>
</feature>
<dbReference type="NCBIfam" id="TIGR02246">
    <property type="entry name" value="SgcJ/EcaC family oxidoreductase"/>
    <property type="match status" value="1"/>
</dbReference>
<sequence>MRRISKGVRVAAVSTALLATVTATAFTGTALAQPQPAGSAPGWEVGLHLGGKPTEREVAALFGKWNAALATGKPDVVADLYAPNAVLLPTVSNEVRTNRAGIVRYFETFLTKRPSGRILSSTITVLDRNTATSNGTYRFSFSDGSTVDARFSYVYEKVRGQWLIVTHHSSAMPEK</sequence>
<dbReference type="InterPro" id="IPR011944">
    <property type="entry name" value="Steroid_delta5-4_isomerase"/>
</dbReference>
<evidence type="ECO:0000313" key="3">
    <source>
        <dbReference type="EMBL" id="MBB4679984.1"/>
    </source>
</evidence>
<name>A0A7W7CI97_9PSEU</name>
<proteinExistence type="predicted"/>
<dbReference type="EMBL" id="JACHMH010000001">
    <property type="protein sequence ID" value="MBB4679984.1"/>
    <property type="molecule type" value="Genomic_DNA"/>
</dbReference>
<gene>
    <name evidence="3" type="ORF">HNR67_006102</name>
</gene>
<evidence type="ECO:0000259" key="2">
    <source>
        <dbReference type="Pfam" id="PF08332"/>
    </source>
</evidence>
<evidence type="ECO:0000256" key="1">
    <source>
        <dbReference type="SAM" id="SignalP"/>
    </source>
</evidence>
<feature type="domain" description="Calcium/calmodulin-dependent protein kinase II association-domain" evidence="2">
    <location>
        <begin position="55"/>
        <end position="173"/>
    </location>
</feature>
<dbReference type="InterPro" id="IPR013543">
    <property type="entry name" value="Ca/CaM-dep_prot_kinase-assoc"/>
</dbReference>
<dbReference type="GO" id="GO:0004683">
    <property type="term" value="F:calcium/calmodulin-dependent protein kinase activity"/>
    <property type="evidence" value="ECO:0007669"/>
    <property type="project" value="InterPro"/>
</dbReference>
<dbReference type="Pfam" id="PF08332">
    <property type="entry name" value="CaMKII_AD"/>
    <property type="match status" value="1"/>
</dbReference>
<dbReference type="GO" id="GO:0005516">
    <property type="term" value="F:calmodulin binding"/>
    <property type="evidence" value="ECO:0007669"/>
    <property type="project" value="InterPro"/>
</dbReference>
<dbReference type="InterPro" id="IPR032710">
    <property type="entry name" value="NTF2-like_dom_sf"/>
</dbReference>
<keyword evidence="1" id="KW-0732">Signal</keyword>
<protein>
    <submittedName>
        <fullName evidence="3">Uncharacterized protein (TIGR02246 family)</fullName>
    </submittedName>
</protein>
<reference evidence="3 4" key="1">
    <citation type="submission" date="2020-08" db="EMBL/GenBank/DDBJ databases">
        <title>Sequencing the genomes of 1000 actinobacteria strains.</title>
        <authorList>
            <person name="Klenk H.-P."/>
        </authorList>
    </citation>
    <scope>NUCLEOTIDE SEQUENCE [LARGE SCALE GENOMIC DNA]</scope>
    <source>
        <strain evidence="3 4">DSM 44230</strain>
    </source>
</reference>
<dbReference type="Gene3D" id="3.10.450.50">
    <property type="match status" value="1"/>
</dbReference>
<dbReference type="RefSeq" id="WP_185005666.1">
    <property type="nucleotide sequence ID" value="NZ_BAAAUI010000017.1"/>
</dbReference>
<organism evidence="3 4">
    <name type="scientific">Crossiella cryophila</name>
    <dbReference type="NCBI Taxonomy" id="43355"/>
    <lineage>
        <taxon>Bacteria</taxon>
        <taxon>Bacillati</taxon>
        <taxon>Actinomycetota</taxon>
        <taxon>Actinomycetes</taxon>
        <taxon>Pseudonocardiales</taxon>
        <taxon>Pseudonocardiaceae</taxon>
        <taxon>Crossiella</taxon>
    </lineage>
</organism>